<organism evidence="3 4">
    <name type="scientific">Aspergillus fijiensis CBS 313.89</name>
    <dbReference type="NCBI Taxonomy" id="1448319"/>
    <lineage>
        <taxon>Eukaryota</taxon>
        <taxon>Fungi</taxon>
        <taxon>Dikarya</taxon>
        <taxon>Ascomycota</taxon>
        <taxon>Pezizomycotina</taxon>
        <taxon>Eurotiomycetes</taxon>
        <taxon>Eurotiomycetidae</taxon>
        <taxon>Eurotiales</taxon>
        <taxon>Aspergillaceae</taxon>
        <taxon>Aspergillus</taxon>
    </lineage>
</organism>
<sequence length="73" mass="8159">MCLTYIHGNSSEEARNSRSGYGTGRLGWKEPGRVFFLGNLFVFSVLLALICIYVELEIATSNNDSTMCIFVFV</sequence>
<reference evidence="3 4" key="1">
    <citation type="submission" date="2018-02" db="EMBL/GenBank/DDBJ databases">
        <title>The genomes of Aspergillus section Nigri reveals drivers in fungal speciation.</title>
        <authorList>
            <consortium name="DOE Joint Genome Institute"/>
            <person name="Vesth T.C."/>
            <person name="Nybo J."/>
            <person name="Theobald S."/>
            <person name="Brandl J."/>
            <person name="Frisvad J.C."/>
            <person name="Nielsen K.F."/>
            <person name="Lyhne E.K."/>
            <person name="Kogle M.E."/>
            <person name="Kuo A."/>
            <person name="Riley R."/>
            <person name="Clum A."/>
            <person name="Nolan M."/>
            <person name="Lipzen A."/>
            <person name="Salamov A."/>
            <person name="Henrissat B."/>
            <person name="Wiebenga A."/>
            <person name="De vries R.P."/>
            <person name="Grigoriev I.V."/>
            <person name="Mortensen U.H."/>
            <person name="Andersen M.R."/>
            <person name="Baker S.E."/>
        </authorList>
    </citation>
    <scope>NUCLEOTIDE SEQUENCE [LARGE SCALE GENOMIC DNA]</scope>
    <source>
        <strain evidence="3 4">CBS 313.89</strain>
    </source>
</reference>
<gene>
    <name evidence="3" type="ORF">BO72DRAFT_78103</name>
</gene>
<keyword evidence="2" id="KW-0472">Membrane</keyword>
<dbReference type="GeneID" id="63868042"/>
<dbReference type="VEuPathDB" id="FungiDB:BO72DRAFT_78103"/>
<accession>A0A8G1RUQ7</accession>
<evidence type="ECO:0000313" key="3">
    <source>
        <dbReference type="EMBL" id="RAK78205.1"/>
    </source>
</evidence>
<dbReference type="RefSeq" id="XP_040802215.1">
    <property type="nucleotide sequence ID" value="XM_040950707.1"/>
</dbReference>
<proteinExistence type="predicted"/>
<keyword evidence="2" id="KW-0812">Transmembrane</keyword>
<evidence type="ECO:0000256" key="1">
    <source>
        <dbReference type="SAM" id="MobiDB-lite"/>
    </source>
</evidence>
<protein>
    <submittedName>
        <fullName evidence="3">Uncharacterized protein</fullName>
    </submittedName>
</protein>
<evidence type="ECO:0000313" key="4">
    <source>
        <dbReference type="Proteomes" id="UP000249789"/>
    </source>
</evidence>
<dbReference type="AlphaFoldDB" id="A0A8G1RUQ7"/>
<evidence type="ECO:0000256" key="2">
    <source>
        <dbReference type="SAM" id="Phobius"/>
    </source>
</evidence>
<feature type="transmembrane region" description="Helical" evidence="2">
    <location>
        <begin position="34"/>
        <end position="54"/>
    </location>
</feature>
<keyword evidence="4" id="KW-1185">Reference proteome</keyword>
<dbReference type="Proteomes" id="UP000249789">
    <property type="component" value="Unassembled WGS sequence"/>
</dbReference>
<keyword evidence="2" id="KW-1133">Transmembrane helix</keyword>
<feature type="region of interest" description="Disordered" evidence="1">
    <location>
        <begin position="1"/>
        <end position="20"/>
    </location>
</feature>
<dbReference type="EMBL" id="KZ824638">
    <property type="protein sequence ID" value="RAK78205.1"/>
    <property type="molecule type" value="Genomic_DNA"/>
</dbReference>
<name>A0A8G1RUQ7_9EURO</name>